<sequence>MDTEILKSTAGNEATPVVGASKNAYVTFLAGAGDYVKGVVGLAKGLRKVGAAFPLVVALLADVPVEHRRILVEQGCILREIEPAFPSSDADQSHTYVRNYFLLNYCKLRLWKLPSGYFYGVVDCVCEMSGDVCPQKLGWPQELGPQPPFYLNGGMFVFEPDLITYHHLIHTLSLTPPTPFAEQDFLNMFFREKMKVISPEYNLLVAMLWRHPEAVDAEKAKVVHYCMEGSKPWRFTGEEENMDRVDMKMLVSKWWDIYNDASLDFNAAGEGGGSL</sequence>
<dbReference type="EMBL" id="PNBA02000404">
    <property type="protein sequence ID" value="KAG6383764.1"/>
    <property type="molecule type" value="Genomic_DNA"/>
</dbReference>
<dbReference type="AlphaFoldDB" id="A0A8X8VWM1"/>
<accession>A0A8X8VWM1</accession>
<evidence type="ECO:0000256" key="1">
    <source>
        <dbReference type="ARBA" id="ARBA00022676"/>
    </source>
</evidence>
<evidence type="ECO:0000313" key="5">
    <source>
        <dbReference type="EMBL" id="KAG6383764.1"/>
    </source>
</evidence>
<reference evidence="5" key="2">
    <citation type="submission" date="2020-08" db="EMBL/GenBank/DDBJ databases">
        <title>Plant Genome Project.</title>
        <authorList>
            <person name="Zhang R.-G."/>
        </authorList>
    </citation>
    <scope>NUCLEOTIDE SEQUENCE</scope>
    <source>
        <strain evidence="5">Huo1</strain>
        <tissue evidence="5">Leaf</tissue>
    </source>
</reference>
<organism evidence="5">
    <name type="scientific">Salvia splendens</name>
    <name type="common">Scarlet sage</name>
    <dbReference type="NCBI Taxonomy" id="180675"/>
    <lineage>
        <taxon>Eukaryota</taxon>
        <taxon>Viridiplantae</taxon>
        <taxon>Streptophyta</taxon>
        <taxon>Embryophyta</taxon>
        <taxon>Tracheophyta</taxon>
        <taxon>Spermatophyta</taxon>
        <taxon>Magnoliopsida</taxon>
        <taxon>eudicotyledons</taxon>
        <taxon>Gunneridae</taxon>
        <taxon>Pentapetalae</taxon>
        <taxon>asterids</taxon>
        <taxon>lamiids</taxon>
        <taxon>Lamiales</taxon>
        <taxon>Lamiaceae</taxon>
        <taxon>Nepetoideae</taxon>
        <taxon>Mentheae</taxon>
        <taxon>Salviinae</taxon>
        <taxon>Salvia</taxon>
        <taxon>Salvia subgen. Calosphace</taxon>
        <taxon>core Calosphace</taxon>
    </lineage>
</organism>
<keyword evidence="3" id="KW-0464">Manganese</keyword>
<evidence type="ECO:0000256" key="4">
    <source>
        <dbReference type="RuleBase" id="RU362027"/>
    </source>
</evidence>
<dbReference type="Pfam" id="PF01501">
    <property type="entry name" value="Glyco_transf_8"/>
    <property type="match status" value="2"/>
</dbReference>
<name>A0A8X8VWM1_SALSN</name>
<evidence type="ECO:0000256" key="2">
    <source>
        <dbReference type="ARBA" id="ARBA00022679"/>
    </source>
</evidence>
<dbReference type="InterPro" id="IPR029044">
    <property type="entry name" value="Nucleotide-diphossugar_trans"/>
</dbReference>
<keyword evidence="1" id="KW-0328">Glycosyltransferase</keyword>
<dbReference type="InterPro" id="IPR002495">
    <property type="entry name" value="Glyco_trans_8"/>
</dbReference>
<protein>
    <recommendedName>
        <fullName evidence="4">Hexosyltransferase</fullName>
        <ecNumber evidence="4">2.4.1.-</ecNumber>
    </recommendedName>
</protein>
<comment type="caution">
    <text evidence="5">The sequence shown here is derived from an EMBL/GenBank/DDBJ whole genome shotgun (WGS) entry which is preliminary data.</text>
</comment>
<proteinExistence type="inferred from homology"/>
<reference evidence="5" key="1">
    <citation type="submission" date="2018-01" db="EMBL/GenBank/DDBJ databases">
        <authorList>
            <person name="Mao J.F."/>
        </authorList>
    </citation>
    <scope>NUCLEOTIDE SEQUENCE</scope>
    <source>
        <strain evidence="5">Huo1</strain>
        <tissue evidence="5">Leaf</tissue>
    </source>
</reference>
<dbReference type="SUPFAM" id="SSF53448">
    <property type="entry name" value="Nucleotide-diphospho-sugar transferases"/>
    <property type="match status" value="1"/>
</dbReference>
<dbReference type="Proteomes" id="UP000298416">
    <property type="component" value="Unassembled WGS sequence"/>
</dbReference>
<dbReference type="Gene3D" id="3.90.550.10">
    <property type="entry name" value="Spore Coat Polysaccharide Biosynthesis Protein SpsA, Chain A"/>
    <property type="match status" value="1"/>
</dbReference>
<evidence type="ECO:0000256" key="3">
    <source>
        <dbReference type="ARBA" id="ARBA00023211"/>
    </source>
</evidence>
<evidence type="ECO:0000313" key="6">
    <source>
        <dbReference type="Proteomes" id="UP000298416"/>
    </source>
</evidence>
<gene>
    <name evidence="5" type="ORF">SASPL_156468</name>
</gene>
<dbReference type="InterPro" id="IPR050587">
    <property type="entry name" value="GNT1/Glycosyltrans_8"/>
</dbReference>
<keyword evidence="6" id="KW-1185">Reference proteome</keyword>
<dbReference type="EC" id="2.4.1.-" evidence="4"/>
<dbReference type="GO" id="GO:0016757">
    <property type="term" value="F:glycosyltransferase activity"/>
    <property type="evidence" value="ECO:0007669"/>
    <property type="project" value="UniProtKB-KW"/>
</dbReference>
<dbReference type="PANTHER" id="PTHR11183">
    <property type="entry name" value="GLYCOGENIN SUBFAMILY MEMBER"/>
    <property type="match status" value="1"/>
</dbReference>
<comment type="similarity">
    <text evidence="4">Belongs to the glycosyltransferase 8 family.</text>
</comment>
<keyword evidence="2" id="KW-0808">Transferase</keyword>